<evidence type="ECO:0000256" key="2">
    <source>
        <dbReference type="ARBA" id="ARBA00022801"/>
    </source>
</evidence>
<dbReference type="STRING" id="702745.SAMN05421818_106115"/>
<accession>A0A1G8DCI8</accession>
<feature type="binding site" evidence="3">
    <location>
        <position position="61"/>
    </location>
    <ligand>
        <name>Mg(2+)</name>
        <dbReference type="ChEBI" id="CHEBI:18420"/>
        <label>1</label>
    </ligand>
</feature>
<evidence type="ECO:0000256" key="1">
    <source>
        <dbReference type="ARBA" id="ARBA00010702"/>
    </source>
</evidence>
<dbReference type="PANTHER" id="PTHR16222:SF24">
    <property type="entry name" value="ADP-RIBOSYLHYDROLASE ARH3"/>
    <property type="match status" value="1"/>
</dbReference>
<keyword evidence="5" id="KW-1185">Reference proteome</keyword>
<feature type="binding site" evidence="3">
    <location>
        <position position="270"/>
    </location>
    <ligand>
        <name>Mg(2+)</name>
        <dbReference type="ChEBI" id="CHEBI:18420"/>
        <label>1</label>
    </ligand>
</feature>
<feature type="binding site" evidence="3">
    <location>
        <position position="267"/>
    </location>
    <ligand>
        <name>Mg(2+)</name>
        <dbReference type="ChEBI" id="CHEBI:18420"/>
        <label>1</label>
    </ligand>
</feature>
<dbReference type="InterPro" id="IPR036705">
    <property type="entry name" value="Ribosyl_crysJ1_sf"/>
</dbReference>
<dbReference type="RefSeq" id="WP_090407086.1">
    <property type="nucleotide sequence ID" value="NZ_FNDQ01000006.1"/>
</dbReference>
<dbReference type="SUPFAM" id="SSF101478">
    <property type="entry name" value="ADP-ribosylglycohydrolase"/>
    <property type="match status" value="1"/>
</dbReference>
<dbReference type="AlphaFoldDB" id="A0A1G8DCI8"/>
<dbReference type="GO" id="GO:0046872">
    <property type="term" value="F:metal ion binding"/>
    <property type="evidence" value="ECO:0007669"/>
    <property type="project" value="UniProtKB-KW"/>
</dbReference>
<dbReference type="Gene3D" id="1.10.4080.10">
    <property type="entry name" value="ADP-ribosylation/Crystallin J1"/>
    <property type="match status" value="1"/>
</dbReference>
<dbReference type="InterPro" id="IPR050792">
    <property type="entry name" value="ADP-ribosylglycohydrolase"/>
</dbReference>
<feature type="binding site" evidence="3">
    <location>
        <position position="60"/>
    </location>
    <ligand>
        <name>Mg(2+)</name>
        <dbReference type="ChEBI" id="CHEBI:18420"/>
        <label>1</label>
    </ligand>
</feature>
<evidence type="ECO:0000313" key="5">
    <source>
        <dbReference type="Proteomes" id="UP000243588"/>
    </source>
</evidence>
<reference evidence="5" key="1">
    <citation type="submission" date="2016-10" db="EMBL/GenBank/DDBJ databases">
        <authorList>
            <person name="Varghese N."/>
            <person name="Submissions S."/>
        </authorList>
    </citation>
    <scope>NUCLEOTIDE SEQUENCE [LARGE SCALE GENOMIC DNA]</scope>
    <source>
        <strain evidence="5">DSM 23313</strain>
    </source>
</reference>
<feature type="binding site" evidence="3">
    <location>
        <position position="62"/>
    </location>
    <ligand>
        <name>Mg(2+)</name>
        <dbReference type="ChEBI" id="CHEBI:18420"/>
        <label>1</label>
    </ligand>
</feature>
<comment type="cofactor">
    <cofactor evidence="3">
        <name>Mg(2+)</name>
        <dbReference type="ChEBI" id="CHEBI:18420"/>
    </cofactor>
    <text evidence="3">Binds 2 magnesium ions per subunit.</text>
</comment>
<keyword evidence="3" id="KW-0479">Metal-binding</keyword>
<dbReference type="GO" id="GO:0016787">
    <property type="term" value="F:hydrolase activity"/>
    <property type="evidence" value="ECO:0007669"/>
    <property type="project" value="UniProtKB-KW"/>
</dbReference>
<comment type="similarity">
    <text evidence="1">Belongs to the ADP-ribosylglycohydrolase family.</text>
</comment>
<name>A0A1G8DCI8_9FLAO</name>
<organism evidence="4 5">
    <name type="scientific">Myroides phaeus</name>
    <dbReference type="NCBI Taxonomy" id="702745"/>
    <lineage>
        <taxon>Bacteria</taxon>
        <taxon>Pseudomonadati</taxon>
        <taxon>Bacteroidota</taxon>
        <taxon>Flavobacteriia</taxon>
        <taxon>Flavobacteriales</taxon>
        <taxon>Flavobacteriaceae</taxon>
        <taxon>Myroides</taxon>
    </lineage>
</organism>
<evidence type="ECO:0000256" key="3">
    <source>
        <dbReference type="PIRSR" id="PIRSR605502-1"/>
    </source>
</evidence>
<keyword evidence="3" id="KW-0460">Magnesium</keyword>
<gene>
    <name evidence="4" type="ORF">SAMN05421818_106115</name>
</gene>
<dbReference type="PANTHER" id="PTHR16222">
    <property type="entry name" value="ADP-RIBOSYLGLYCOHYDROLASE"/>
    <property type="match status" value="1"/>
</dbReference>
<evidence type="ECO:0000313" key="4">
    <source>
        <dbReference type="EMBL" id="SDH55458.1"/>
    </source>
</evidence>
<dbReference type="InterPro" id="IPR005502">
    <property type="entry name" value="Ribosyl_crysJ1"/>
</dbReference>
<dbReference type="Proteomes" id="UP000243588">
    <property type="component" value="Unassembled WGS sequence"/>
</dbReference>
<sequence>MPHLAQDLLFGVAVADALGVPVEFCYPNEINMPSVQSNYQDIPNRQTAFGSWNKPIGTFSDDSSLTFCTAEYLANNETNLDNLLERFKDWMKEGYWTADGETFDIGRTTLFAIENYAYGSNWQNCGMKNENDNGNGSLMRISPLLLPLLYDKTITDPYSYISNFSSLTHAHTISVDCCYIYLQFAKHLYHTKNTKLAFTYLKEELSLKFVNNDIFKRLFSDEFLSTDPALFNNRGFVLGSLEIALHTILTTKSYEEAVLKAISLGKDTDTNAAITGALAGLLYGYDNIPTHWLAPLKRKENIELLAEQLHQTYKK</sequence>
<dbReference type="EMBL" id="FNDQ01000006">
    <property type="protein sequence ID" value="SDH55458.1"/>
    <property type="molecule type" value="Genomic_DNA"/>
</dbReference>
<keyword evidence="2 4" id="KW-0378">Hydrolase</keyword>
<proteinExistence type="inferred from homology"/>
<dbReference type="Pfam" id="PF03747">
    <property type="entry name" value="ADP_ribosyl_GH"/>
    <property type="match status" value="1"/>
</dbReference>
<protein>
    <submittedName>
        <fullName evidence="4">ADP-ribosylglycohydrolase</fullName>
    </submittedName>
</protein>
<feature type="binding site" evidence="3">
    <location>
        <position position="269"/>
    </location>
    <ligand>
        <name>Mg(2+)</name>
        <dbReference type="ChEBI" id="CHEBI:18420"/>
        <label>1</label>
    </ligand>
</feature>